<dbReference type="Pfam" id="PF11452">
    <property type="entry name" value="DUF3000"/>
    <property type="match status" value="1"/>
</dbReference>
<dbReference type="InterPro" id="IPR021555">
    <property type="entry name" value="DUF3000"/>
</dbReference>
<reference evidence="1 2" key="1">
    <citation type="submission" date="2018-12" db="EMBL/GenBank/DDBJ databases">
        <title>Complete Genome Sequence of Glutamicibacter creatinolyticus strain LGCM259,isolated from an abscess of a 12-year-old mare in Italy.</title>
        <authorList>
            <person name="Santos R.G."/>
            <person name="Silva A.L."/>
            <person name="Seyffert N."/>
            <person name="Castro T.L.P."/>
            <person name="Attili A.R."/>
            <person name="Rifici C."/>
            <person name="Mazzullo G."/>
            <person name="Brenig B."/>
            <person name="Venanzi F."/>
            <person name="Azevedo V."/>
        </authorList>
    </citation>
    <scope>NUCLEOTIDE SEQUENCE [LARGE SCALE GENOMIC DNA]</scope>
    <source>
        <strain evidence="1 2">LGCM 259</strain>
    </source>
</reference>
<evidence type="ECO:0000313" key="2">
    <source>
        <dbReference type="Proteomes" id="UP000307000"/>
    </source>
</evidence>
<protein>
    <recommendedName>
        <fullName evidence="3">DUF3000 domain-containing protein</fullName>
    </recommendedName>
</protein>
<gene>
    <name evidence="1" type="ORF">GcLGCM259_1759</name>
</gene>
<dbReference type="AlphaFoldDB" id="A0A5B7WTY0"/>
<evidence type="ECO:0000313" key="1">
    <source>
        <dbReference type="EMBL" id="QCY47478.1"/>
    </source>
</evidence>
<organism evidence="1 2">
    <name type="scientific">Glutamicibacter creatinolyticus</name>
    <dbReference type="NCBI Taxonomy" id="162496"/>
    <lineage>
        <taxon>Bacteria</taxon>
        <taxon>Bacillati</taxon>
        <taxon>Actinomycetota</taxon>
        <taxon>Actinomycetes</taxon>
        <taxon>Micrococcales</taxon>
        <taxon>Micrococcaceae</taxon>
        <taxon>Glutamicibacter</taxon>
    </lineage>
</organism>
<dbReference type="KEGG" id="gcr:GcLGCM259_1759"/>
<dbReference type="EMBL" id="CP034412">
    <property type="protein sequence ID" value="QCY47478.1"/>
    <property type="molecule type" value="Genomic_DNA"/>
</dbReference>
<sequence length="219" mass="24559">MRLRLGNVNREQQQKPVPQAFRRALEELSRAKVRQELRIAEIPAPLRLAPYALALSGEVEQHSRSLHGQYGQEFAKTPLLEEHHSLATGRFVLLYDPASQDLWNGTFRVVTYIRARMEEDMGQDTMLSSVAWSWFEDALRGRQAGYHSAGGTATRVISESFGQMATDETSVDIELRVSWSPATEDLGAHLSAWADMVCTFAGLPPLPEGVEQLPLRRLS</sequence>
<evidence type="ECO:0008006" key="3">
    <source>
        <dbReference type="Google" id="ProtNLM"/>
    </source>
</evidence>
<keyword evidence="2" id="KW-1185">Reference proteome</keyword>
<proteinExistence type="predicted"/>
<dbReference type="Proteomes" id="UP000307000">
    <property type="component" value="Chromosome"/>
</dbReference>
<name>A0A5B7WTY0_9MICC</name>
<accession>A0A5B7WTY0</accession>